<evidence type="ECO:0000256" key="12">
    <source>
        <dbReference type="RuleBase" id="RU004424"/>
    </source>
</evidence>
<dbReference type="Proteomes" id="UP000008672">
    <property type="component" value="Unassembled WGS sequence"/>
</dbReference>
<dbReference type="GO" id="GO:0033038">
    <property type="term" value="F:bitter taste receptor activity"/>
    <property type="evidence" value="ECO:0007669"/>
    <property type="project" value="InterPro"/>
</dbReference>
<dbReference type="OMA" id="AINGTEW"/>
<keyword evidence="6 13" id="KW-1133">Transmembrane helix</keyword>
<dbReference type="eggNOG" id="ENOG502SY8P">
    <property type="taxonomic scope" value="Eukaryota"/>
</dbReference>
<name>H3A618_LATCH</name>
<evidence type="ECO:0000256" key="8">
    <source>
        <dbReference type="ARBA" id="ARBA00023136"/>
    </source>
</evidence>
<evidence type="ECO:0000259" key="14">
    <source>
        <dbReference type="PROSITE" id="PS50262"/>
    </source>
</evidence>
<dbReference type="AlphaFoldDB" id="H3A618"/>
<feature type="transmembrane region" description="Helical" evidence="13">
    <location>
        <begin position="264"/>
        <end position="288"/>
    </location>
</feature>
<keyword evidence="4 12" id="KW-0716">Sensory transduction</keyword>
<dbReference type="InterPro" id="IPR017452">
    <property type="entry name" value="GPCR_Rhodpsn_7TM"/>
</dbReference>
<dbReference type="Ensembl" id="ENSLACT00000005135.1">
    <property type="protein sequence ID" value="ENSLACP00000005089.1"/>
    <property type="gene ID" value="ENSLACG00000004525.1"/>
</dbReference>
<evidence type="ECO:0000256" key="10">
    <source>
        <dbReference type="ARBA" id="ARBA00023224"/>
    </source>
</evidence>
<keyword evidence="7 12" id="KW-0297">G-protein coupled receptor</keyword>
<comment type="subcellular location">
    <subcellularLocation>
        <location evidence="1 12">Membrane</location>
        <topology evidence="1 12">Multi-pass membrane protein</topology>
    </subcellularLocation>
</comment>
<feature type="domain" description="G-protein coupled receptors family 1 profile" evidence="14">
    <location>
        <begin position="23"/>
        <end position="246"/>
    </location>
</feature>
<dbReference type="HOGENOM" id="CLU_072337_0_0_1"/>
<sequence length="314" mass="35598">EMGVADIVQLGVSMILIGIGFYGNTFIILVFLLEYRKSQTLQPYELIVKLMSICSILIESVYIVKLVVYLLNFCTYFGENIYRVTDFFIILLHKTIIWLNAWLCFIYFVKIVKVNWRIFLRMKQRISLAVKFMIIGTTLLCFSLSFPVAFRVKFKTNSSSVCRQYFPATDDRKNSFLYSSMISILTSFLPLVLMLVSSLGIVIFLCLHSRNMDKNTIPNSMCTSRSDAHTSVAIMLLCLIALFIACTGTSLSVNIQVAMGQFEVQIAIALSNIIYLTGSPVILIIGMVKLRNRFAKLICTKGAFVKCLVRHVIV</sequence>
<evidence type="ECO:0000256" key="1">
    <source>
        <dbReference type="ARBA" id="ARBA00004141"/>
    </source>
</evidence>
<dbReference type="InterPro" id="IPR007960">
    <property type="entry name" value="TAS2R"/>
</dbReference>
<evidence type="ECO:0000256" key="13">
    <source>
        <dbReference type="SAM" id="Phobius"/>
    </source>
</evidence>
<comment type="similarity">
    <text evidence="2 11">Belongs to the G-protein coupled receptor T2R family.</text>
</comment>
<evidence type="ECO:0000256" key="9">
    <source>
        <dbReference type="ARBA" id="ARBA00023170"/>
    </source>
</evidence>
<keyword evidence="5 12" id="KW-0812">Transmembrane</keyword>
<dbReference type="Pfam" id="PF05296">
    <property type="entry name" value="TAS2R"/>
    <property type="match status" value="1"/>
</dbReference>
<feature type="transmembrane region" description="Helical" evidence="13">
    <location>
        <begin position="87"/>
        <end position="108"/>
    </location>
</feature>
<feature type="transmembrane region" description="Helical" evidence="13">
    <location>
        <begin position="46"/>
        <end position="67"/>
    </location>
</feature>
<proteinExistence type="inferred from homology"/>
<evidence type="ECO:0000256" key="5">
    <source>
        <dbReference type="ARBA" id="ARBA00022692"/>
    </source>
</evidence>
<evidence type="ECO:0000256" key="11">
    <source>
        <dbReference type="RuleBase" id="RU004423"/>
    </source>
</evidence>
<dbReference type="SUPFAM" id="SSF81321">
    <property type="entry name" value="Family A G protein-coupled receptor-like"/>
    <property type="match status" value="1"/>
</dbReference>
<dbReference type="Gene3D" id="1.20.1070.10">
    <property type="entry name" value="Rhodopsin 7-helix transmembrane proteins"/>
    <property type="match status" value="1"/>
</dbReference>
<dbReference type="FunCoup" id="H3A618">
    <property type="interactions" value="529"/>
</dbReference>
<keyword evidence="3 12" id="KW-0919">Taste</keyword>
<feature type="transmembrane region" description="Helical" evidence="13">
    <location>
        <begin position="176"/>
        <end position="207"/>
    </location>
</feature>
<dbReference type="GeneTree" id="ENSGT01150000286961"/>
<reference evidence="15" key="2">
    <citation type="submission" date="2025-08" db="UniProtKB">
        <authorList>
            <consortium name="Ensembl"/>
        </authorList>
    </citation>
    <scope>IDENTIFICATION</scope>
</reference>
<dbReference type="PROSITE" id="PS50262">
    <property type="entry name" value="G_PROTEIN_RECEP_F1_2"/>
    <property type="match status" value="1"/>
</dbReference>
<accession>H3A618</accession>
<evidence type="ECO:0000313" key="15">
    <source>
        <dbReference type="Ensembl" id="ENSLACP00000005089.1"/>
    </source>
</evidence>
<keyword evidence="8 12" id="KW-0472">Membrane</keyword>
<feature type="transmembrane region" description="Helical" evidence="13">
    <location>
        <begin position="12"/>
        <end position="34"/>
    </location>
</feature>
<dbReference type="PANTHER" id="PTHR11394">
    <property type="entry name" value="TASTE RECEPTOR TYPE 2"/>
    <property type="match status" value="1"/>
</dbReference>
<evidence type="ECO:0000256" key="7">
    <source>
        <dbReference type="ARBA" id="ARBA00023040"/>
    </source>
</evidence>
<protein>
    <recommendedName>
        <fullName evidence="12">Taste receptor type 2</fullName>
    </recommendedName>
</protein>
<evidence type="ECO:0000256" key="6">
    <source>
        <dbReference type="ARBA" id="ARBA00022989"/>
    </source>
</evidence>
<keyword evidence="10 12" id="KW-0807">Transducer</keyword>
<dbReference type="InParanoid" id="H3A618"/>
<keyword evidence="9 12" id="KW-0675">Receptor</keyword>
<evidence type="ECO:0000313" key="16">
    <source>
        <dbReference type="Proteomes" id="UP000008672"/>
    </source>
</evidence>
<feature type="transmembrane region" description="Helical" evidence="13">
    <location>
        <begin position="128"/>
        <end position="150"/>
    </location>
</feature>
<reference evidence="16" key="1">
    <citation type="submission" date="2011-08" db="EMBL/GenBank/DDBJ databases">
        <title>The draft genome of Latimeria chalumnae.</title>
        <authorList>
            <person name="Di Palma F."/>
            <person name="Alfoldi J."/>
            <person name="Johnson J."/>
            <person name="Berlin A."/>
            <person name="Gnerre S."/>
            <person name="Jaffe D."/>
            <person name="MacCallum I."/>
            <person name="Young S."/>
            <person name="Walker B.J."/>
            <person name="Lander E."/>
            <person name="Lindblad-Toh K."/>
        </authorList>
    </citation>
    <scope>NUCLEOTIDE SEQUENCE [LARGE SCALE GENOMIC DNA]</scope>
    <source>
        <strain evidence="16">Wild caught</strain>
    </source>
</reference>
<evidence type="ECO:0000256" key="3">
    <source>
        <dbReference type="ARBA" id="ARBA00022480"/>
    </source>
</evidence>
<organism evidence="15 16">
    <name type="scientific">Latimeria chalumnae</name>
    <name type="common">Coelacanth</name>
    <dbReference type="NCBI Taxonomy" id="7897"/>
    <lineage>
        <taxon>Eukaryota</taxon>
        <taxon>Metazoa</taxon>
        <taxon>Chordata</taxon>
        <taxon>Craniata</taxon>
        <taxon>Vertebrata</taxon>
        <taxon>Euteleostomi</taxon>
        <taxon>Coelacanthiformes</taxon>
        <taxon>Coelacanthidae</taxon>
        <taxon>Latimeria</taxon>
    </lineage>
</organism>
<reference evidence="15" key="3">
    <citation type="submission" date="2025-09" db="UniProtKB">
        <authorList>
            <consortium name="Ensembl"/>
        </authorList>
    </citation>
    <scope>IDENTIFICATION</scope>
</reference>
<gene>
    <name evidence="15" type="primary">LOC102351813</name>
</gene>
<evidence type="ECO:0000256" key="4">
    <source>
        <dbReference type="ARBA" id="ARBA00022606"/>
    </source>
</evidence>
<dbReference type="GO" id="GO:0004930">
    <property type="term" value="F:G protein-coupled receptor activity"/>
    <property type="evidence" value="ECO:0007669"/>
    <property type="project" value="UniProtKB-KW"/>
</dbReference>
<dbReference type="GO" id="GO:0016020">
    <property type="term" value="C:membrane"/>
    <property type="evidence" value="ECO:0007669"/>
    <property type="project" value="UniProtKB-SubCell"/>
</dbReference>
<dbReference type="EMBL" id="AFYH01219080">
    <property type="status" value="NOT_ANNOTATED_CDS"/>
    <property type="molecule type" value="Genomic_DNA"/>
</dbReference>
<keyword evidence="16" id="KW-1185">Reference proteome</keyword>
<feature type="transmembrane region" description="Helical" evidence="13">
    <location>
        <begin position="228"/>
        <end position="252"/>
    </location>
</feature>
<evidence type="ECO:0000256" key="2">
    <source>
        <dbReference type="ARBA" id="ARBA00007376"/>
    </source>
</evidence>